<accession>A0AA35XE92</accession>
<name>A0AA35XE92_GEOBA</name>
<evidence type="ECO:0000313" key="1">
    <source>
        <dbReference type="EMBL" id="CAI8047622.1"/>
    </source>
</evidence>
<dbReference type="Proteomes" id="UP001174909">
    <property type="component" value="Unassembled WGS sequence"/>
</dbReference>
<dbReference type="AlphaFoldDB" id="A0AA35XE92"/>
<comment type="caution">
    <text evidence="1">The sequence shown here is derived from an EMBL/GenBank/DDBJ whole genome shotgun (WGS) entry which is preliminary data.</text>
</comment>
<sequence>MGHSPKGHLTLEGPITQERLHRIIRRSGAIRAGATIDPDRRRKEYENEGYSGIMYYSKTQNMTVAEDKLFEIRVPSANDQAKSNAQSEPGYVYVIVGERVITGGGGSSWWSSCIIL</sequence>
<proteinExistence type="predicted"/>
<reference evidence="1" key="1">
    <citation type="submission" date="2023-03" db="EMBL/GenBank/DDBJ databases">
        <authorList>
            <person name="Steffen K."/>
            <person name="Cardenas P."/>
        </authorList>
    </citation>
    <scope>NUCLEOTIDE SEQUENCE</scope>
</reference>
<evidence type="ECO:0000313" key="2">
    <source>
        <dbReference type="Proteomes" id="UP001174909"/>
    </source>
</evidence>
<organism evidence="1 2">
    <name type="scientific">Geodia barretti</name>
    <name type="common">Barrett's horny sponge</name>
    <dbReference type="NCBI Taxonomy" id="519541"/>
    <lineage>
        <taxon>Eukaryota</taxon>
        <taxon>Metazoa</taxon>
        <taxon>Porifera</taxon>
        <taxon>Demospongiae</taxon>
        <taxon>Heteroscleromorpha</taxon>
        <taxon>Tetractinellida</taxon>
        <taxon>Astrophorina</taxon>
        <taxon>Geodiidae</taxon>
        <taxon>Geodia</taxon>
    </lineage>
</organism>
<dbReference type="EMBL" id="CASHTH010003666">
    <property type="protein sequence ID" value="CAI8047622.1"/>
    <property type="molecule type" value="Genomic_DNA"/>
</dbReference>
<gene>
    <name evidence="1" type="ORF">GBAR_LOCUS26336</name>
</gene>
<keyword evidence="2" id="KW-1185">Reference proteome</keyword>
<protein>
    <submittedName>
        <fullName evidence="1">Uncharacterized protein</fullName>
    </submittedName>
</protein>